<evidence type="ECO:0000256" key="11">
    <source>
        <dbReference type="SAM" id="Phobius"/>
    </source>
</evidence>
<evidence type="ECO:0000256" key="8">
    <source>
        <dbReference type="ARBA" id="ARBA00023214"/>
    </source>
</evidence>
<keyword evidence="8" id="KW-0868">Chloride</keyword>
<evidence type="ECO:0000256" key="5">
    <source>
        <dbReference type="ARBA" id="ARBA00023065"/>
    </source>
</evidence>
<evidence type="ECO:0000256" key="7">
    <source>
        <dbReference type="ARBA" id="ARBA00023173"/>
    </source>
</evidence>
<feature type="transmembrane region" description="Helical" evidence="11">
    <location>
        <begin position="146"/>
        <end position="164"/>
    </location>
</feature>
<reference evidence="14" key="2">
    <citation type="submission" date="2012-11" db="EMBL/GenBank/DDBJ databases">
        <authorList>
            <person name="Kuo A."/>
            <person name="Curtis B.A."/>
            <person name="Tanifuji G."/>
            <person name="Burki F."/>
            <person name="Gruber A."/>
            <person name="Irimia M."/>
            <person name="Maruyama S."/>
            <person name="Arias M.C."/>
            <person name="Ball S.G."/>
            <person name="Gile G.H."/>
            <person name="Hirakawa Y."/>
            <person name="Hopkins J.F."/>
            <person name="Rensing S.A."/>
            <person name="Schmutz J."/>
            <person name="Symeonidi A."/>
            <person name="Elias M."/>
            <person name="Eveleigh R.J."/>
            <person name="Herman E.K."/>
            <person name="Klute M.J."/>
            <person name="Nakayama T."/>
            <person name="Obornik M."/>
            <person name="Reyes-Prieto A."/>
            <person name="Armbrust E.V."/>
            <person name="Aves S.J."/>
            <person name="Beiko R.G."/>
            <person name="Coutinho P."/>
            <person name="Dacks J.B."/>
            <person name="Durnford D.G."/>
            <person name="Fast N.M."/>
            <person name="Green B.R."/>
            <person name="Grisdale C."/>
            <person name="Hempe F."/>
            <person name="Henrissat B."/>
            <person name="Hoppner M.P."/>
            <person name="Ishida K.-I."/>
            <person name="Kim E."/>
            <person name="Koreny L."/>
            <person name="Kroth P.G."/>
            <person name="Liu Y."/>
            <person name="Malik S.-B."/>
            <person name="Maier U.G."/>
            <person name="McRose D."/>
            <person name="Mock T."/>
            <person name="Neilson J.A."/>
            <person name="Onodera N.T."/>
            <person name="Poole A.M."/>
            <person name="Pritham E.J."/>
            <person name="Richards T.A."/>
            <person name="Rocap G."/>
            <person name="Roy S.W."/>
            <person name="Sarai C."/>
            <person name="Schaack S."/>
            <person name="Shirato S."/>
            <person name="Slamovits C.H."/>
            <person name="Spencer D.F."/>
            <person name="Suzuki S."/>
            <person name="Worden A.Z."/>
            <person name="Zauner S."/>
            <person name="Barry K."/>
            <person name="Bell C."/>
            <person name="Bharti A.K."/>
            <person name="Crow J.A."/>
            <person name="Grimwood J."/>
            <person name="Kramer R."/>
            <person name="Lindquist E."/>
            <person name="Lucas S."/>
            <person name="Salamov A."/>
            <person name="McFadden G.I."/>
            <person name="Lane C.E."/>
            <person name="Keeling P.J."/>
            <person name="Gray M.W."/>
            <person name="Grigoriev I.V."/>
            <person name="Archibald J.M."/>
        </authorList>
    </citation>
    <scope>NUCLEOTIDE SEQUENCE</scope>
    <source>
        <strain evidence="14">CCMP2712</strain>
    </source>
</reference>
<keyword evidence="6 11" id="KW-0472">Membrane</keyword>
<dbReference type="OrthoDB" id="4564at2759"/>
<dbReference type="HOGENOM" id="CLU_433101_0_0_1"/>
<dbReference type="PaxDb" id="55529-EKX54454"/>
<dbReference type="GO" id="GO:0034707">
    <property type="term" value="C:chloride channel complex"/>
    <property type="evidence" value="ECO:0007669"/>
    <property type="project" value="UniProtKB-KW"/>
</dbReference>
<evidence type="ECO:0000256" key="1">
    <source>
        <dbReference type="ARBA" id="ARBA00004141"/>
    </source>
</evidence>
<evidence type="ECO:0008006" key="15">
    <source>
        <dbReference type="Google" id="ProtNLM"/>
    </source>
</evidence>
<keyword evidence="2" id="KW-0813">Transport</keyword>
<keyword evidence="7" id="KW-0869">Chloride channel</keyword>
<accession>L1K1L2</accession>
<sequence length="632" mass="67303">MSIPGLVSVKRCRLPWIPTAATLLSLLHVVHPLTLPLSLSPTPRLSGHALLLKSTRSMANRGMSRLRMTITQPRKDEPNNFQEIGLIGAAAVVGAGSGLAVVAFKEGIKAMRGWTYQGSYAQLVHNIGSFLPSSGLPNMEGINLEYICFPVMGGLLTSLFLLVLRKDFGPGLTGQLEEVDRGVPIDPVRFLARQVSAVAALGSGCSLGPEGPSVEIGLTVSRAVSSTLGLDASLRRILASAGAAAGVAAGFNAPLTGVVFALEIVQPTISKQEEGLPDAKLTTAQRAAAGTVLTSAAIACLVARSGIMVSERFMVKEYFIVDKFAELPVYMTLGILTGVVAASFRFLVNQFRKFYAGEVPGLEGMARVPRELKPLIAASLCGVVATKYPQVLFFGYETVNSLLAESATYVDDTETLLTLMVLKVTLTASCVASGLMGGIFAPSLFFGATLGAAYDNVMRGDLGLDIASTTSYAMVGAAAVLASVFRAPVTGILLLFELTRNYDIVMEETASVAHELTSPRSIESSHPQPTWAWWWQNSNPENNGSTSAAEDPDILWSALKAGADEDDNISLRKLLSSLETLRETGSIDKHTLVEMIRKLGFDEEHESIQSLGGGPGELVDEDEIEDNQVERK</sequence>
<evidence type="ECO:0000313" key="12">
    <source>
        <dbReference type="EMBL" id="EKX54454.1"/>
    </source>
</evidence>
<dbReference type="PANTHER" id="PTHR43427:SF6">
    <property type="entry name" value="CHLORIDE CHANNEL PROTEIN CLC-E"/>
    <property type="match status" value="1"/>
</dbReference>
<dbReference type="InterPro" id="IPR001807">
    <property type="entry name" value="ClC"/>
</dbReference>
<dbReference type="Pfam" id="PF00654">
    <property type="entry name" value="Voltage_CLC"/>
    <property type="match status" value="1"/>
</dbReference>
<evidence type="ECO:0000256" key="3">
    <source>
        <dbReference type="ARBA" id="ARBA00022692"/>
    </source>
</evidence>
<feature type="compositionally biased region" description="Acidic residues" evidence="10">
    <location>
        <begin position="618"/>
        <end position="632"/>
    </location>
</feature>
<dbReference type="GO" id="GO:0005254">
    <property type="term" value="F:chloride channel activity"/>
    <property type="evidence" value="ECO:0007669"/>
    <property type="project" value="UniProtKB-KW"/>
</dbReference>
<feature type="transmembrane region" description="Helical" evidence="11">
    <location>
        <begin position="472"/>
        <end position="496"/>
    </location>
</feature>
<evidence type="ECO:0000256" key="10">
    <source>
        <dbReference type="SAM" id="MobiDB-lite"/>
    </source>
</evidence>
<keyword evidence="3 11" id="KW-0812">Transmembrane</keyword>
<evidence type="ECO:0000313" key="13">
    <source>
        <dbReference type="EnsemblProtists" id="EKX54454"/>
    </source>
</evidence>
<evidence type="ECO:0000256" key="6">
    <source>
        <dbReference type="ARBA" id="ARBA00023136"/>
    </source>
</evidence>
<evidence type="ECO:0000313" key="14">
    <source>
        <dbReference type="Proteomes" id="UP000011087"/>
    </source>
</evidence>
<dbReference type="RefSeq" id="XP_005841434.1">
    <property type="nucleotide sequence ID" value="XM_005841377.1"/>
</dbReference>
<dbReference type="STRING" id="905079.L1K1L2"/>
<dbReference type="PANTHER" id="PTHR43427">
    <property type="entry name" value="CHLORIDE CHANNEL PROTEIN CLC-E"/>
    <property type="match status" value="1"/>
</dbReference>
<gene>
    <name evidence="12" type="ORF">GUITHDRAFT_160672</name>
</gene>
<feature type="transmembrane region" description="Helical" evidence="11">
    <location>
        <begin position="286"/>
        <end position="307"/>
    </location>
</feature>
<dbReference type="SUPFAM" id="SSF81340">
    <property type="entry name" value="Clc chloride channel"/>
    <property type="match status" value="1"/>
</dbReference>
<dbReference type="EnsemblProtists" id="EKX54454">
    <property type="protein sequence ID" value="EKX54454"/>
    <property type="gene ID" value="GUITHDRAFT_160672"/>
</dbReference>
<dbReference type="CDD" id="cd00400">
    <property type="entry name" value="Voltage_gated_ClC"/>
    <property type="match status" value="1"/>
</dbReference>
<feature type="transmembrane region" description="Helical" evidence="11">
    <location>
        <begin position="426"/>
        <end position="452"/>
    </location>
</feature>
<dbReference type="GeneID" id="17310975"/>
<feature type="transmembrane region" description="Helical" evidence="11">
    <location>
        <begin position="84"/>
        <end position="104"/>
    </location>
</feature>
<name>L1K1L2_GUITC</name>
<dbReference type="PRINTS" id="PR00762">
    <property type="entry name" value="CLCHANNEL"/>
</dbReference>
<dbReference type="KEGG" id="gtt:GUITHDRAFT_160672"/>
<dbReference type="InterPro" id="IPR014743">
    <property type="entry name" value="Cl-channel_core"/>
</dbReference>
<feature type="transmembrane region" description="Helical" evidence="11">
    <location>
        <begin position="327"/>
        <end position="348"/>
    </location>
</feature>
<keyword evidence="5" id="KW-0406">Ion transport</keyword>
<evidence type="ECO:0000256" key="4">
    <source>
        <dbReference type="ARBA" id="ARBA00022989"/>
    </source>
</evidence>
<evidence type="ECO:0000256" key="9">
    <source>
        <dbReference type="ARBA" id="ARBA00023303"/>
    </source>
</evidence>
<keyword evidence="9" id="KW-0407">Ion channel</keyword>
<dbReference type="AlphaFoldDB" id="L1K1L2"/>
<dbReference type="EMBL" id="JH992967">
    <property type="protein sequence ID" value="EKX54454.1"/>
    <property type="molecule type" value="Genomic_DNA"/>
</dbReference>
<dbReference type="OMA" id="IFHNICE"/>
<keyword evidence="14" id="KW-1185">Reference proteome</keyword>
<dbReference type="Gene3D" id="1.10.3080.10">
    <property type="entry name" value="Clc chloride channel"/>
    <property type="match status" value="1"/>
</dbReference>
<evidence type="ECO:0000256" key="2">
    <source>
        <dbReference type="ARBA" id="ARBA00022448"/>
    </source>
</evidence>
<dbReference type="Proteomes" id="UP000011087">
    <property type="component" value="Unassembled WGS sequence"/>
</dbReference>
<reference evidence="12 14" key="1">
    <citation type="journal article" date="2012" name="Nature">
        <title>Algal genomes reveal evolutionary mosaicism and the fate of nucleomorphs.</title>
        <authorList>
            <consortium name="DOE Joint Genome Institute"/>
            <person name="Curtis B.A."/>
            <person name="Tanifuji G."/>
            <person name="Burki F."/>
            <person name="Gruber A."/>
            <person name="Irimia M."/>
            <person name="Maruyama S."/>
            <person name="Arias M.C."/>
            <person name="Ball S.G."/>
            <person name="Gile G.H."/>
            <person name="Hirakawa Y."/>
            <person name="Hopkins J.F."/>
            <person name="Kuo A."/>
            <person name="Rensing S.A."/>
            <person name="Schmutz J."/>
            <person name="Symeonidi A."/>
            <person name="Elias M."/>
            <person name="Eveleigh R.J."/>
            <person name="Herman E.K."/>
            <person name="Klute M.J."/>
            <person name="Nakayama T."/>
            <person name="Obornik M."/>
            <person name="Reyes-Prieto A."/>
            <person name="Armbrust E.V."/>
            <person name="Aves S.J."/>
            <person name="Beiko R.G."/>
            <person name="Coutinho P."/>
            <person name="Dacks J.B."/>
            <person name="Durnford D.G."/>
            <person name="Fast N.M."/>
            <person name="Green B.R."/>
            <person name="Grisdale C.J."/>
            <person name="Hempel F."/>
            <person name="Henrissat B."/>
            <person name="Hoppner M.P."/>
            <person name="Ishida K."/>
            <person name="Kim E."/>
            <person name="Koreny L."/>
            <person name="Kroth P.G."/>
            <person name="Liu Y."/>
            <person name="Malik S.B."/>
            <person name="Maier U.G."/>
            <person name="McRose D."/>
            <person name="Mock T."/>
            <person name="Neilson J.A."/>
            <person name="Onodera N.T."/>
            <person name="Poole A.M."/>
            <person name="Pritham E.J."/>
            <person name="Richards T.A."/>
            <person name="Rocap G."/>
            <person name="Roy S.W."/>
            <person name="Sarai C."/>
            <person name="Schaack S."/>
            <person name="Shirato S."/>
            <person name="Slamovits C.H."/>
            <person name="Spencer D.F."/>
            <person name="Suzuki S."/>
            <person name="Worden A.Z."/>
            <person name="Zauner S."/>
            <person name="Barry K."/>
            <person name="Bell C."/>
            <person name="Bharti A.K."/>
            <person name="Crow J.A."/>
            <person name="Grimwood J."/>
            <person name="Kramer R."/>
            <person name="Lindquist E."/>
            <person name="Lucas S."/>
            <person name="Salamov A."/>
            <person name="McFadden G.I."/>
            <person name="Lane C.E."/>
            <person name="Keeling P.J."/>
            <person name="Gray M.W."/>
            <person name="Grigoriev I.V."/>
            <person name="Archibald J.M."/>
        </authorList>
    </citation>
    <scope>NUCLEOTIDE SEQUENCE</scope>
    <source>
        <strain evidence="12 14">CCMP2712</strain>
    </source>
</reference>
<feature type="region of interest" description="Disordered" evidence="10">
    <location>
        <begin position="606"/>
        <end position="632"/>
    </location>
</feature>
<dbReference type="InterPro" id="IPR050368">
    <property type="entry name" value="ClC-type_chloride_channel"/>
</dbReference>
<keyword evidence="4 11" id="KW-1133">Transmembrane helix</keyword>
<reference evidence="13" key="3">
    <citation type="submission" date="2016-03" db="UniProtKB">
        <authorList>
            <consortium name="EnsemblProtists"/>
        </authorList>
    </citation>
    <scope>IDENTIFICATION</scope>
</reference>
<proteinExistence type="predicted"/>
<comment type="subcellular location">
    <subcellularLocation>
        <location evidence="1">Membrane</location>
        <topology evidence="1">Multi-pass membrane protein</topology>
    </subcellularLocation>
</comment>
<protein>
    <recommendedName>
        <fullName evidence="15">Chloride channel protein</fullName>
    </recommendedName>
</protein>
<dbReference type="eggNOG" id="KOG0475">
    <property type="taxonomic scope" value="Eukaryota"/>
</dbReference>
<organism evidence="12">
    <name type="scientific">Guillardia theta (strain CCMP2712)</name>
    <name type="common">Cryptophyte</name>
    <dbReference type="NCBI Taxonomy" id="905079"/>
    <lineage>
        <taxon>Eukaryota</taxon>
        <taxon>Cryptophyceae</taxon>
        <taxon>Pyrenomonadales</taxon>
        <taxon>Geminigeraceae</taxon>
        <taxon>Guillardia</taxon>
    </lineage>
</organism>